<sequence length="51" mass="5522">MAADDVPMLLFHTALTVIDYHREPSGAARSFYVLDTHSALEAARAFATSAL</sequence>
<evidence type="ECO:0000313" key="2">
    <source>
        <dbReference type="Proteomes" id="UP000290540"/>
    </source>
</evidence>
<proteinExistence type="predicted"/>
<comment type="caution">
    <text evidence="1">The sequence shown here is derived from an EMBL/GenBank/DDBJ whole genome shotgun (WGS) entry which is preliminary data.</text>
</comment>
<gene>
    <name evidence="1" type="ORF">BFJ63_vAg16494</name>
</gene>
<dbReference type="EMBL" id="MQTW01000346">
    <property type="protein sequence ID" value="RYC80622.1"/>
    <property type="molecule type" value="Genomic_DNA"/>
</dbReference>
<protein>
    <submittedName>
        <fullName evidence="1">Uncharacterized protein</fullName>
    </submittedName>
</protein>
<reference evidence="1 2" key="1">
    <citation type="submission" date="2016-12" db="EMBL/GenBank/DDBJ databases">
        <title>Draft genome sequence of Fusarium oxysporum causing rot on Narcissus.</title>
        <authorList>
            <person name="Armitage A.D."/>
            <person name="Taylor A."/>
            <person name="Clarkson J.P."/>
            <person name="Harrison R.J."/>
            <person name="Jackson A.C."/>
        </authorList>
    </citation>
    <scope>NUCLEOTIDE SEQUENCE [LARGE SCALE GENOMIC DNA]</scope>
    <source>
        <strain evidence="1 2">N139</strain>
    </source>
</reference>
<organism evidence="1 2">
    <name type="scientific">Fusarium oxysporum f. sp. narcissi</name>
    <dbReference type="NCBI Taxonomy" id="451672"/>
    <lineage>
        <taxon>Eukaryota</taxon>
        <taxon>Fungi</taxon>
        <taxon>Dikarya</taxon>
        <taxon>Ascomycota</taxon>
        <taxon>Pezizomycotina</taxon>
        <taxon>Sordariomycetes</taxon>
        <taxon>Hypocreomycetidae</taxon>
        <taxon>Hypocreales</taxon>
        <taxon>Nectriaceae</taxon>
        <taxon>Fusarium</taxon>
        <taxon>Fusarium oxysporum species complex</taxon>
    </lineage>
</organism>
<name>A0A4Q2V243_FUSOX</name>
<accession>A0A4Q2V243</accession>
<dbReference type="AlphaFoldDB" id="A0A4Q2V243"/>
<evidence type="ECO:0000313" key="1">
    <source>
        <dbReference type="EMBL" id="RYC80622.1"/>
    </source>
</evidence>
<dbReference type="Proteomes" id="UP000290540">
    <property type="component" value="Unassembled WGS sequence"/>
</dbReference>